<dbReference type="InterPro" id="IPR002298">
    <property type="entry name" value="DNA_polymerase_A"/>
</dbReference>
<feature type="domain" description="DNA-directed DNA polymerase family A palm" evidence="9">
    <location>
        <begin position="1"/>
        <end position="140"/>
    </location>
</feature>
<dbReference type="InterPro" id="IPR001098">
    <property type="entry name" value="DNA-dir_DNA_pol_A_palm_dom"/>
</dbReference>
<evidence type="ECO:0000259" key="9">
    <source>
        <dbReference type="SMART" id="SM00482"/>
    </source>
</evidence>
<dbReference type="Pfam" id="PF00476">
    <property type="entry name" value="DNA_pol_A"/>
    <property type="match status" value="1"/>
</dbReference>
<keyword evidence="7" id="KW-0238">DNA-binding</keyword>
<dbReference type="EMBL" id="CAFBPX010000060">
    <property type="protein sequence ID" value="CAB5032301.1"/>
    <property type="molecule type" value="Genomic_DNA"/>
</dbReference>
<dbReference type="InterPro" id="IPR019760">
    <property type="entry name" value="DNA-dir_DNA_pol_A_CS"/>
</dbReference>
<dbReference type="GO" id="GO:0006261">
    <property type="term" value="P:DNA-templated DNA replication"/>
    <property type="evidence" value="ECO:0007669"/>
    <property type="project" value="InterPro"/>
</dbReference>
<evidence type="ECO:0000256" key="6">
    <source>
        <dbReference type="ARBA" id="ARBA00022932"/>
    </source>
</evidence>
<evidence type="ECO:0000256" key="8">
    <source>
        <dbReference type="ARBA" id="ARBA00049244"/>
    </source>
</evidence>
<comment type="catalytic activity">
    <reaction evidence="8">
        <text>DNA(n) + a 2'-deoxyribonucleoside 5'-triphosphate = DNA(n+1) + diphosphate</text>
        <dbReference type="Rhea" id="RHEA:22508"/>
        <dbReference type="Rhea" id="RHEA-COMP:17339"/>
        <dbReference type="Rhea" id="RHEA-COMP:17340"/>
        <dbReference type="ChEBI" id="CHEBI:33019"/>
        <dbReference type="ChEBI" id="CHEBI:61560"/>
        <dbReference type="ChEBI" id="CHEBI:173112"/>
        <dbReference type="EC" id="2.7.7.7"/>
    </reaction>
</comment>
<evidence type="ECO:0000256" key="2">
    <source>
        <dbReference type="ARBA" id="ARBA00012417"/>
    </source>
</evidence>
<dbReference type="GO" id="GO:0006302">
    <property type="term" value="P:double-strand break repair"/>
    <property type="evidence" value="ECO:0007669"/>
    <property type="project" value="TreeGrafter"/>
</dbReference>
<organism evidence="10">
    <name type="scientific">freshwater metagenome</name>
    <dbReference type="NCBI Taxonomy" id="449393"/>
    <lineage>
        <taxon>unclassified sequences</taxon>
        <taxon>metagenomes</taxon>
        <taxon>ecological metagenomes</taxon>
    </lineage>
</organism>
<evidence type="ECO:0000313" key="10">
    <source>
        <dbReference type="EMBL" id="CAB5032301.1"/>
    </source>
</evidence>
<evidence type="ECO:0000256" key="5">
    <source>
        <dbReference type="ARBA" id="ARBA00022705"/>
    </source>
</evidence>
<dbReference type="Gene3D" id="1.10.150.20">
    <property type="entry name" value="5' to 3' exonuclease, C-terminal subdomain"/>
    <property type="match status" value="1"/>
</dbReference>
<evidence type="ECO:0000256" key="7">
    <source>
        <dbReference type="ARBA" id="ARBA00023125"/>
    </source>
</evidence>
<evidence type="ECO:0000256" key="3">
    <source>
        <dbReference type="ARBA" id="ARBA00022679"/>
    </source>
</evidence>
<keyword evidence="4" id="KW-0548">Nucleotidyltransferase</keyword>
<evidence type="ECO:0000256" key="4">
    <source>
        <dbReference type="ARBA" id="ARBA00022695"/>
    </source>
</evidence>
<dbReference type="SMART" id="SM00482">
    <property type="entry name" value="POLAc"/>
    <property type="match status" value="1"/>
</dbReference>
<dbReference type="PRINTS" id="PR00868">
    <property type="entry name" value="DNAPOLI"/>
</dbReference>
<dbReference type="EC" id="2.7.7.7" evidence="2"/>
<dbReference type="GO" id="GO:0003887">
    <property type="term" value="F:DNA-directed DNA polymerase activity"/>
    <property type="evidence" value="ECO:0007669"/>
    <property type="project" value="UniProtKB-KW"/>
</dbReference>
<dbReference type="SUPFAM" id="SSF56672">
    <property type="entry name" value="DNA/RNA polymerases"/>
    <property type="match status" value="1"/>
</dbReference>
<reference evidence="10" key="1">
    <citation type="submission" date="2020-05" db="EMBL/GenBank/DDBJ databases">
        <authorList>
            <person name="Chiriac C."/>
            <person name="Salcher M."/>
            <person name="Ghai R."/>
            <person name="Kavagutti S V."/>
        </authorList>
    </citation>
    <scope>NUCLEOTIDE SEQUENCE</scope>
</reference>
<name>A0A6J7RTV9_9ZZZZ</name>
<dbReference type="AlphaFoldDB" id="A0A6J7RTV9"/>
<keyword evidence="3" id="KW-0808">Transferase</keyword>
<dbReference type="PROSITE" id="PS00447">
    <property type="entry name" value="DNA_POLYMERASE_A"/>
    <property type="match status" value="1"/>
</dbReference>
<keyword evidence="5" id="KW-0235">DNA replication</keyword>
<comment type="similarity">
    <text evidence="1">Belongs to the DNA polymerase type-A family.</text>
</comment>
<dbReference type="InterPro" id="IPR043502">
    <property type="entry name" value="DNA/RNA_pol_sf"/>
</dbReference>
<dbReference type="Gene3D" id="3.30.70.370">
    <property type="match status" value="1"/>
</dbReference>
<gene>
    <name evidence="10" type="ORF">UFOPK4175_00462</name>
</gene>
<dbReference type="PANTHER" id="PTHR10133:SF27">
    <property type="entry name" value="DNA POLYMERASE NU"/>
    <property type="match status" value="1"/>
</dbReference>
<proteinExistence type="inferred from homology"/>
<evidence type="ECO:0000256" key="1">
    <source>
        <dbReference type="ARBA" id="ARBA00007705"/>
    </source>
</evidence>
<sequence length="177" mass="19863">MRSKAKMINYGIVYGLGDYGLADRLNISRGEAREFIDAYLNRFGKIRHFMDQTVEKATDEGFVTTLFGRRRNIPELRSTNGQTRAMGERLALNTIVQGTAADVMTLAMIEVAGALAATDLKTEMILTIHDELLFEGPKSEQNELSELVERGMIAPWRERQPPLAVDIGMGRTWLEAK</sequence>
<dbReference type="GO" id="GO:0003677">
    <property type="term" value="F:DNA binding"/>
    <property type="evidence" value="ECO:0007669"/>
    <property type="project" value="UniProtKB-KW"/>
</dbReference>
<protein>
    <recommendedName>
        <fullName evidence="2">DNA-directed DNA polymerase</fullName>
        <ecNumber evidence="2">2.7.7.7</ecNumber>
    </recommendedName>
</protein>
<dbReference type="PANTHER" id="PTHR10133">
    <property type="entry name" value="DNA POLYMERASE I"/>
    <property type="match status" value="1"/>
</dbReference>
<accession>A0A6J7RTV9</accession>
<keyword evidence="6" id="KW-0239">DNA-directed DNA polymerase</keyword>